<dbReference type="AlphaFoldDB" id="A0A6A6HIA7"/>
<name>A0A6A6HIA7_VIRVR</name>
<protein>
    <submittedName>
        <fullName evidence="2">Uncharacterized protein</fullName>
    </submittedName>
</protein>
<dbReference type="Proteomes" id="UP000800092">
    <property type="component" value="Unassembled WGS sequence"/>
</dbReference>
<proteinExistence type="predicted"/>
<accession>A0A6A6HIA7</accession>
<evidence type="ECO:0000256" key="1">
    <source>
        <dbReference type="SAM" id="MobiDB-lite"/>
    </source>
</evidence>
<feature type="region of interest" description="Disordered" evidence="1">
    <location>
        <begin position="90"/>
        <end position="117"/>
    </location>
</feature>
<sequence length="153" mass="17176">MYSARLEPTRLRVTRHHAVDCTTTQSAPTCKILRKQTRIFFPPNMQWCFFFLFLKELKCVNNRSLGLFRQPRQVPSINFLARRMRPTVTRTAMGDAAAPDTPYASSSTLDMPTSATGRSQDIRFAACSYQSTTEGENLEFSSGRAPASSVTTP</sequence>
<dbReference type="EMBL" id="ML991781">
    <property type="protein sequence ID" value="KAF2237200.1"/>
    <property type="molecule type" value="Genomic_DNA"/>
</dbReference>
<evidence type="ECO:0000313" key="2">
    <source>
        <dbReference type="EMBL" id="KAF2237200.1"/>
    </source>
</evidence>
<feature type="compositionally biased region" description="Polar residues" evidence="1">
    <location>
        <begin position="103"/>
        <end position="117"/>
    </location>
</feature>
<organism evidence="2 3">
    <name type="scientific">Viridothelium virens</name>
    <name type="common">Speckled blister lichen</name>
    <name type="synonym">Trypethelium virens</name>
    <dbReference type="NCBI Taxonomy" id="1048519"/>
    <lineage>
        <taxon>Eukaryota</taxon>
        <taxon>Fungi</taxon>
        <taxon>Dikarya</taxon>
        <taxon>Ascomycota</taxon>
        <taxon>Pezizomycotina</taxon>
        <taxon>Dothideomycetes</taxon>
        <taxon>Dothideomycetes incertae sedis</taxon>
        <taxon>Trypetheliales</taxon>
        <taxon>Trypetheliaceae</taxon>
        <taxon>Viridothelium</taxon>
    </lineage>
</organism>
<gene>
    <name evidence="2" type="ORF">EV356DRAFT_28874</name>
</gene>
<keyword evidence="3" id="KW-1185">Reference proteome</keyword>
<reference evidence="2" key="1">
    <citation type="journal article" date="2020" name="Stud. Mycol.">
        <title>101 Dothideomycetes genomes: a test case for predicting lifestyles and emergence of pathogens.</title>
        <authorList>
            <person name="Haridas S."/>
            <person name="Albert R."/>
            <person name="Binder M."/>
            <person name="Bloem J."/>
            <person name="Labutti K."/>
            <person name="Salamov A."/>
            <person name="Andreopoulos B."/>
            <person name="Baker S."/>
            <person name="Barry K."/>
            <person name="Bills G."/>
            <person name="Bluhm B."/>
            <person name="Cannon C."/>
            <person name="Castanera R."/>
            <person name="Culley D."/>
            <person name="Daum C."/>
            <person name="Ezra D."/>
            <person name="Gonzalez J."/>
            <person name="Henrissat B."/>
            <person name="Kuo A."/>
            <person name="Liang C."/>
            <person name="Lipzen A."/>
            <person name="Lutzoni F."/>
            <person name="Magnuson J."/>
            <person name="Mondo S."/>
            <person name="Nolan M."/>
            <person name="Ohm R."/>
            <person name="Pangilinan J."/>
            <person name="Park H.-J."/>
            <person name="Ramirez L."/>
            <person name="Alfaro M."/>
            <person name="Sun H."/>
            <person name="Tritt A."/>
            <person name="Yoshinaga Y."/>
            <person name="Zwiers L.-H."/>
            <person name="Turgeon B."/>
            <person name="Goodwin S."/>
            <person name="Spatafora J."/>
            <person name="Crous P."/>
            <person name="Grigoriev I."/>
        </authorList>
    </citation>
    <scope>NUCLEOTIDE SEQUENCE</scope>
    <source>
        <strain evidence="2">Tuck. ex Michener</strain>
    </source>
</reference>
<feature type="region of interest" description="Disordered" evidence="1">
    <location>
        <begin position="133"/>
        <end position="153"/>
    </location>
</feature>
<evidence type="ECO:0000313" key="3">
    <source>
        <dbReference type="Proteomes" id="UP000800092"/>
    </source>
</evidence>